<dbReference type="PANTHER" id="PTHR22916">
    <property type="entry name" value="GLYCOSYLTRANSFERASE"/>
    <property type="match status" value="1"/>
</dbReference>
<evidence type="ECO:0000313" key="2">
    <source>
        <dbReference type="EMBL" id="UTY39957.1"/>
    </source>
</evidence>
<accession>A0ABY5I3M0</accession>
<dbReference type="RefSeq" id="WP_290141395.1">
    <property type="nucleotide sequence ID" value="NZ_CP101620.1"/>
</dbReference>
<proteinExistence type="predicted"/>
<organism evidence="2 3">
    <name type="scientific">Allocoprobacillus halotolerans</name>
    <dbReference type="NCBI Taxonomy" id="2944914"/>
    <lineage>
        <taxon>Bacteria</taxon>
        <taxon>Bacillati</taxon>
        <taxon>Bacillota</taxon>
        <taxon>Erysipelotrichia</taxon>
        <taxon>Erysipelotrichales</taxon>
        <taxon>Erysipelotrichaceae</taxon>
        <taxon>Allocoprobacillus</taxon>
    </lineage>
</organism>
<evidence type="ECO:0000259" key="1">
    <source>
        <dbReference type="Pfam" id="PF00535"/>
    </source>
</evidence>
<dbReference type="Proteomes" id="UP001060112">
    <property type="component" value="Chromosome"/>
</dbReference>
<dbReference type="SUPFAM" id="SSF53448">
    <property type="entry name" value="Nucleotide-diphospho-sugar transferases"/>
    <property type="match status" value="1"/>
</dbReference>
<reference evidence="2" key="1">
    <citation type="submission" date="2022-07" db="EMBL/GenBank/DDBJ databases">
        <title>Faecal culturing of patients with breast cancer.</title>
        <authorList>
            <person name="Teng N.M.Y."/>
            <person name="Kiu R."/>
            <person name="Evans R."/>
            <person name="Baker D.J."/>
            <person name="Zenner C."/>
            <person name="Robinson S.D."/>
            <person name="Hall L.J."/>
        </authorList>
    </citation>
    <scope>NUCLEOTIDE SEQUENCE</scope>
    <source>
        <strain evidence="2">LH1062</strain>
    </source>
</reference>
<dbReference type="Pfam" id="PF00535">
    <property type="entry name" value="Glycos_transf_2"/>
    <property type="match status" value="1"/>
</dbReference>
<gene>
    <name evidence="2" type="ORF">NMU03_03895</name>
</gene>
<protein>
    <submittedName>
        <fullName evidence="2">Glycosyltransferase</fullName>
    </submittedName>
</protein>
<name>A0ABY5I3M0_9FIRM</name>
<dbReference type="PANTHER" id="PTHR22916:SF3">
    <property type="entry name" value="UDP-GLCNAC:BETAGAL BETA-1,3-N-ACETYLGLUCOSAMINYLTRANSFERASE-LIKE PROTEIN 1"/>
    <property type="match status" value="1"/>
</dbReference>
<evidence type="ECO:0000313" key="3">
    <source>
        <dbReference type="Proteomes" id="UP001060112"/>
    </source>
</evidence>
<dbReference type="InterPro" id="IPR001173">
    <property type="entry name" value="Glyco_trans_2-like"/>
</dbReference>
<feature type="domain" description="Glycosyltransferase 2-like" evidence="1">
    <location>
        <begin position="7"/>
        <end position="176"/>
    </location>
</feature>
<sequence>MEKQLISVLIPVYKVEKYIDRCLKSVLSQSYRNLEILLVWQPSNDNTYEIIKKWEKIDPRIRIIEQNKPDLSTARNTLLKESKSNIITFLDSDDMINNRFIEILLKELENNDADVVTSDIFAFKNENQIKIEYNKTYKKEIYDNESYLYKSFSGGFGSSSGVSQAKLYRKKLFEDILFPNNRLSEDNATIYRVLWNAKK</sequence>
<dbReference type="EMBL" id="CP101620">
    <property type="protein sequence ID" value="UTY39957.1"/>
    <property type="molecule type" value="Genomic_DNA"/>
</dbReference>
<dbReference type="InterPro" id="IPR029044">
    <property type="entry name" value="Nucleotide-diphossugar_trans"/>
</dbReference>
<dbReference type="Gene3D" id="3.90.550.10">
    <property type="entry name" value="Spore Coat Polysaccharide Biosynthesis Protein SpsA, Chain A"/>
    <property type="match status" value="1"/>
</dbReference>
<dbReference type="CDD" id="cd00761">
    <property type="entry name" value="Glyco_tranf_GTA_type"/>
    <property type="match status" value="1"/>
</dbReference>
<keyword evidence="3" id="KW-1185">Reference proteome</keyword>